<sequence length="197" mass="21505">MGVDAMMKASAQGAMPGVAPESPKGAGSVLAPHDDAFFRDVQAELSDKGFLVAKADDLINWARTGSLWWMTFGLACCAVEMMHSSMPRYDLERFGAAPRASPRQSDVMIVAGTLCNKMAPAMRKVYDQMSEPRYVISMGSCANGGGYYHYSYSVVRGCDRIVPVDIYVPGCPPTAEALLYGILQLQRKIRRTGTLHR</sequence>
<keyword evidence="6 11" id="KW-0408">Iron</keyword>
<keyword evidence="5 11" id="KW-0479">Metal-binding</keyword>
<accession>A0ABQ2L7U8</accession>
<gene>
    <name evidence="11 14" type="primary">nuoB</name>
    <name evidence="14" type="ORF">GCM10007972_03710</name>
</gene>
<dbReference type="InterPro" id="IPR006138">
    <property type="entry name" value="NADH_UQ_OxRdtase_20Kd_su"/>
</dbReference>
<dbReference type="InterPro" id="IPR006137">
    <property type="entry name" value="NADH_UbQ_OxRdtase-like_20kDa"/>
</dbReference>
<name>A0ABQ2L7U8_9PROT</name>
<dbReference type="NCBIfam" id="NF005012">
    <property type="entry name" value="PRK06411.1"/>
    <property type="match status" value="1"/>
</dbReference>
<comment type="subcellular location">
    <subcellularLocation>
        <location evidence="11">Cell membrane</location>
        <topology evidence="11">Peripheral membrane protein</topology>
        <orientation evidence="11">Cytoplasmic side</orientation>
    </subcellularLocation>
</comment>
<keyword evidence="15" id="KW-1185">Reference proteome</keyword>
<dbReference type="Gene3D" id="3.40.50.12280">
    <property type="match status" value="1"/>
</dbReference>
<organism evidence="14 15">
    <name type="scientific">Iodidimonas muriae</name>
    <dbReference type="NCBI Taxonomy" id="261467"/>
    <lineage>
        <taxon>Bacteria</taxon>
        <taxon>Pseudomonadati</taxon>
        <taxon>Pseudomonadota</taxon>
        <taxon>Alphaproteobacteria</taxon>
        <taxon>Iodidimonadales</taxon>
        <taxon>Iodidimonadaceae</taxon>
        <taxon>Iodidimonas</taxon>
    </lineage>
</organism>
<evidence type="ECO:0000256" key="11">
    <source>
        <dbReference type="HAMAP-Rule" id="MF_01356"/>
    </source>
</evidence>
<keyword evidence="11" id="KW-1278">Translocase</keyword>
<dbReference type="EMBL" id="BMOV01000001">
    <property type="protein sequence ID" value="GGO05870.1"/>
    <property type="molecule type" value="Genomic_DNA"/>
</dbReference>
<evidence type="ECO:0000256" key="10">
    <source>
        <dbReference type="ARBA" id="ARBA00023136"/>
    </source>
</evidence>
<feature type="binding site" evidence="11">
    <location>
        <position position="76"/>
    </location>
    <ligand>
        <name>[4Fe-4S] cluster</name>
        <dbReference type="ChEBI" id="CHEBI:49883"/>
    </ligand>
</feature>
<dbReference type="NCBIfam" id="TIGR01957">
    <property type="entry name" value="nuoB_fam"/>
    <property type="match status" value="1"/>
</dbReference>
<feature type="binding site" evidence="11">
    <location>
        <position position="141"/>
    </location>
    <ligand>
        <name>[4Fe-4S] cluster</name>
        <dbReference type="ChEBI" id="CHEBI:49883"/>
    </ligand>
</feature>
<keyword evidence="3 11" id="KW-0004">4Fe-4S</keyword>
<feature type="binding site" evidence="11">
    <location>
        <position position="77"/>
    </location>
    <ligand>
        <name>[4Fe-4S] cluster</name>
        <dbReference type="ChEBI" id="CHEBI:49883"/>
    </ligand>
</feature>
<protein>
    <recommendedName>
        <fullName evidence="11">NADH-quinone oxidoreductase subunit B</fullName>
        <ecNumber evidence="11">7.1.1.-</ecNumber>
    </recommendedName>
    <alternativeName>
        <fullName evidence="11">NADH dehydrogenase I subunit B</fullName>
    </alternativeName>
    <alternativeName>
        <fullName evidence="11">NDH-1 subunit B</fullName>
    </alternativeName>
</protein>
<dbReference type="HAMAP" id="MF_01356">
    <property type="entry name" value="NDH1_NuoB"/>
    <property type="match status" value="1"/>
</dbReference>
<dbReference type="PANTHER" id="PTHR11995">
    <property type="entry name" value="NADH DEHYDROGENASE"/>
    <property type="match status" value="1"/>
</dbReference>
<evidence type="ECO:0000256" key="1">
    <source>
        <dbReference type="ARBA" id="ARBA00009173"/>
    </source>
</evidence>
<keyword evidence="7 11" id="KW-0411">Iron-sulfur</keyword>
<evidence type="ECO:0000256" key="9">
    <source>
        <dbReference type="ARBA" id="ARBA00023075"/>
    </source>
</evidence>
<comment type="catalytic activity">
    <reaction evidence="11">
        <text>a quinone + NADH + 5 H(+)(in) = a quinol + NAD(+) + 4 H(+)(out)</text>
        <dbReference type="Rhea" id="RHEA:57888"/>
        <dbReference type="ChEBI" id="CHEBI:15378"/>
        <dbReference type="ChEBI" id="CHEBI:24646"/>
        <dbReference type="ChEBI" id="CHEBI:57540"/>
        <dbReference type="ChEBI" id="CHEBI:57945"/>
        <dbReference type="ChEBI" id="CHEBI:132124"/>
    </reaction>
</comment>
<evidence type="ECO:0000256" key="8">
    <source>
        <dbReference type="ARBA" id="ARBA00023027"/>
    </source>
</evidence>
<evidence type="ECO:0000256" key="5">
    <source>
        <dbReference type="ARBA" id="ARBA00022723"/>
    </source>
</evidence>
<dbReference type="SUPFAM" id="SSF56770">
    <property type="entry name" value="HydA/Nqo6-like"/>
    <property type="match status" value="1"/>
</dbReference>
<reference evidence="15" key="1">
    <citation type="journal article" date="2019" name="Int. J. Syst. Evol. Microbiol.">
        <title>The Global Catalogue of Microorganisms (GCM) 10K type strain sequencing project: providing services to taxonomists for standard genome sequencing and annotation.</title>
        <authorList>
            <consortium name="The Broad Institute Genomics Platform"/>
            <consortium name="The Broad Institute Genome Sequencing Center for Infectious Disease"/>
            <person name="Wu L."/>
            <person name="Ma J."/>
        </authorList>
    </citation>
    <scope>NUCLEOTIDE SEQUENCE [LARGE SCALE GENOMIC DNA]</scope>
    <source>
        <strain evidence="15">JCM 17843</strain>
    </source>
</reference>
<comment type="subunit">
    <text evidence="11">NDH-1 is composed of 14 different subunits. Subunits NuoB, C, D, E, F, and G constitute the peripheral sector of the complex.</text>
</comment>
<proteinExistence type="inferred from homology"/>
<dbReference type="EC" id="7.1.1.-" evidence="11"/>
<dbReference type="Pfam" id="PF01058">
    <property type="entry name" value="Oxidored_q6"/>
    <property type="match status" value="1"/>
</dbReference>
<evidence type="ECO:0000256" key="7">
    <source>
        <dbReference type="ARBA" id="ARBA00023014"/>
    </source>
</evidence>
<keyword evidence="8 11" id="KW-0520">NAD</keyword>
<dbReference type="PANTHER" id="PTHR11995:SF14">
    <property type="entry name" value="NADH DEHYDROGENASE [UBIQUINONE] IRON-SULFUR PROTEIN 7, MITOCHONDRIAL"/>
    <property type="match status" value="1"/>
</dbReference>
<keyword evidence="10 11" id="KW-0472">Membrane</keyword>
<feature type="domain" description="NADH:ubiquinone oxidoreductase-like 20kDa subunit" evidence="13">
    <location>
        <begin position="76"/>
        <end position="185"/>
    </location>
</feature>
<evidence type="ECO:0000256" key="3">
    <source>
        <dbReference type="ARBA" id="ARBA00022485"/>
    </source>
</evidence>
<evidence type="ECO:0000256" key="4">
    <source>
        <dbReference type="ARBA" id="ARBA00022719"/>
    </source>
</evidence>
<evidence type="ECO:0000256" key="6">
    <source>
        <dbReference type="ARBA" id="ARBA00023004"/>
    </source>
</evidence>
<feature type="binding site" evidence="11">
    <location>
        <position position="171"/>
    </location>
    <ligand>
        <name>[4Fe-4S] cluster</name>
        <dbReference type="ChEBI" id="CHEBI:49883"/>
    </ligand>
</feature>
<evidence type="ECO:0000259" key="13">
    <source>
        <dbReference type="Pfam" id="PF01058"/>
    </source>
</evidence>
<comment type="cofactor">
    <cofactor evidence="11">
        <name>[4Fe-4S] cluster</name>
        <dbReference type="ChEBI" id="CHEBI:49883"/>
    </cofactor>
    <text evidence="11">Binds 1 [4Fe-4S] cluster.</text>
</comment>
<dbReference type="Proteomes" id="UP000602381">
    <property type="component" value="Unassembled WGS sequence"/>
</dbReference>
<keyword evidence="9 11" id="KW-0830">Ubiquinone</keyword>
<evidence type="ECO:0000313" key="15">
    <source>
        <dbReference type="Proteomes" id="UP000602381"/>
    </source>
</evidence>
<comment type="similarity">
    <text evidence="1 11 12">Belongs to the complex I 20 kDa subunit family.</text>
</comment>
<comment type="function">
    <text evidence="11">NDH-1 shuttles electrons from NADH, via FMN and iron-sulfur (Fe-S) centers, to quinones in the respiratory chain. The immediate electron acceptor for the enzyme in this species is believed to be ubiquinone. Couples the redox reaction to proton translocation (for every two electrons transferred, four hydrogen ions are translocated across the cytoplasmic membrane), and thus conserves the redox energy in a proton gradient.</text>
</comment>
<keyword evidence="4 11" id="KW-0874">Quinone</keyword>
<comment type="caution">
    <text evidence="14">The sequence shown here is derived from an EMBL/GenBank/DDBJ whole genome shotgun (WGS) entry which is preliminary data.</text>
</comment>
<dbReference type="PROSITE" id="PS01150">
    <property type="entry name" value="COMPLEX1_20K"/>
    <property type="match status" value="1"/>
</dbReference>
<keyword evidence="2 11" id="KW-1003">Cell membrane</keyword>
<evidence type="ECO:0000256" key="2">
    <source>
        <dbReference type="ARBA" id="ARBA00022475"/>
    </source>
</evidence>
<evidence type="ECO:0000256" key="12">
    <source>
        <dbReference type="RuleBase" id="RU004464"/>
    </source>
</evidence>
<keyword evidence="11" id="KW-0813">Transport</keyword>
<evidence type="ECO:0000313" key="14">
    <source>
        <dbReference type="EMBL" id="GGO05870.1"/>
    </source>
</evidence>